<dbReference type="Gene3D" id="3.40.50.720">
    <property type="entry name" value="NAD(P)-binding Rossmann-like Domain"/>
    <property type="match status" value="1"/>
</dbReference>
<gene>
    <name evidence="3" type="ORF">BWQ96_06636</name>
</gene>
<dbReference type="InterPro" id="IPR016040">
    <property type="entry name" value="NAD(P)-bd_dom"/>
</dbReference>
<dbReference type="PANTHER" id="PTHR43000">
    <property type="entry name" value="DTDP-D-GLUCOSE 4,6-DEHYDRATASE-RELATED"/>
    <property type="match status" value="1"/>
</dbReference>
<organism evidence="3 4">
    <name type="scientific">Gracilariopsis chorda</name>
    <dbReference type="NCBI Taxonomy" id="448386"/>
    <lineage>
        <taxon>Eukaryota</taxon>
        <taxon>Rhodophyta</taxon>
        <taxon>Florideophyceae</taxon>
        <taxon>Rhodymeniophycidae</taxon>
        <taxon>Gracilariales</taxon>
        <taxon>Gracilariaceae</taxon>
        <taxon>Gracilariopsis</taxon>
    </lineage>
</organism>
<evidence type="ECO:0000313" key="4">
    <source>
        <dbReference type="Proteomes" id="UP000247409"/>
    </source>
</evidence>
<dbReference type="SUPFAM" id="SSF51735">
    <property type="entry name" value="NAD(P)-binding Rossmann-fold domains"/>
    <property type="match status" value="1"/>
</dbReference>
<feature type="domain" description="NAD(P)-binding" evidence="2">
    <location>
        <begin position="30"/>
        <end position="107"/>
    </location>
</feature>
<dbReference type="OrthoDB" id="16464at2759"/>
<dbReference type="Proteomes" id="UP000247409">
    <property type="component" value="Unassembled WGS sequence"/>
</dbReference>
<feature type="region of interest" description="Disordered" evidence="1">
    <location>
        <begin position="1"/>
        <end position="20"/>
    </location>
</feature>
<accession>A0A2V3INJ3</accession>
<evidence type="ECO:0000256" key="1">
    <source>
        <dbReference type="SAM" id="MobiDB-lite"/>
    </source>
</evidence>
<name>A0A2V3INJ3_9FLOR</name>
<evidence type="ECO:0000259" key="2">
    <source>
        <dbReference type="Pfam" id="PF16363"/>
    </source>
</evidence>
<dbReference type="Pfam" id="PF16363">
    <property type="entry name" value="GDP_Man_Dehyd"/>
    <property type="match status" value="1"/>
</dbReference>
<dbReference type="EMBL" id="NBIV01000117">
    <property type="protein sequence ID" value="PXF43627.1"/>
    <property type="molecule type" value="Genomic_DNA"/>
</dbReference>
<protein>
    <recommendedName>
        <fullName evidence="2">NAD(P)-binding domain-containing protein</fullName>
    </recommendedName>
</protein>
<dbReference type="InterPro" id="IPR036291">
    <property type="entry name" value="NAD(P)-bd_dom_sf"/>
</dbReference>
<dbReference type="STRING" id="448386.A0A2V3INJ3"/>
<proteinExistence type="predicted"/>
<sequence>MSSYFAPLNGPHPTSPNGSLQQYTPKSIFLTGGTGSIISHVVELLVNRYPQYHVVVLDKLDYCAAEQNISPLFDRPNLRWCCGDIRSRCLVDYLLLSENIATIMHFAQALTLITPFIPPFLSPPTMSLVPKSYPNPLANTVVQSISSTSAPMKFTAVIPTLKEKIPS</sequence>
<reference evidence="3 4" key="1">
    <citation type="journal article" date="2018" name="Mol. Biol. Evol.">
        <title>Analysis of the draft genome of the red seaweed Gracilariopsis chorda provides insights into genome size evolution in Rhodophyta.</title>
        <authorList>
            <person name="Lee J."/>
            <person name="Yang E.C."/>
            <person name="Graf L."/>
            <person name="Yang J.H."/>
            <person name="Qiu H."/>
            <person name="Zel Zion U."/>
            <person name="Chan C.X."/>
            <person name="Stephens T.G."/>
            <person name="Weber A.P.M."/>
            <person name="Boo G.H."/>
            <person name="Boo S.M."/>
            <person name="Kim K.M."/>
            <person name="Shin Y."/>
            <person name="Jung M."/>
            <person name="Lee S.J."/>
            <person name="Yim H.S."/>
            <person name="Lee J.H."/>
            <person name="Bhattacharya D."/>
            <person name="Yoon H.S."/>
        </authorList>
    </citation>
    <scope>NUCLEOTIDE SEQUENCE [LARGE SCALE GENOMIC DNA]</scope>
    <source>
        <strain evidence="3 4">SKKU-2015</strain>
        <tissue evidence="3">Whole body</tissue>
    </source>
</reference>
<evidence type="ECO:0000313" key="3">
    <source>
        <dbReference type="EMBL" id="PXF43627.1"/>
    </source>
</evidence>
<keyword evidence="4" id="KW-1185">Reference proteome</keyword>
<comment type="caution">
    <text evidence="3">The sequence shown here is derived from an EMBL/GenBank/DDBJ whole genome shotgun (WGS) entry which is preliminary data.</text>
</comment>
<dbReference type="AlphaFoldDB" id="A0A2V3INJ3"/>